<dbReference type="InterPro" id="IPR051908">
    <property type="entry name" value="Ribosomal_N-acetyltransferase"/>
</dbReference>
<organism evidence="2 3">
    <name type="scientific">Plantactinospora alkalitolerans</name>
    <dbReference type="NCBI Taxonomy" id="2789879"/>
    <lineage>
        <taxon>Bacteria</taxon>
        <taxon>Bacillati</taxon>
        <taxon>Actinomycetota</taxon>
        <taxon>Actinomycetes</taxon>
        <taxon>Micromonosporales</taxon>
        <taxon>Micromonosporaceae</taxon>
        <taxon>Plantactinospora</taxon>
    </lineage>
</organism>
<keyword evidence="3" id="KW-1185">Reference proteome</keyword>
<dbReference type="SUPFAM" id="SSF55729">
    <property type="entry name" value="Acyl-CoA N-acyltransferases (Nat)"/>
    <property type="match status" value="1"/>
</dbReference>
<comment type="caution">
    <text evidence="2">The sequence shown here is derived from an EMBL/GenBank/DDBJ whole genome shotgun (WGS) entry which is preliminary data.</text>
</comment>
<proteinExistence type="predicted"/>
<dbReference type="InterPro" id="IPR000182">
    <property type="entry name" value="GNAT_dom"/>
</dbReference>
<protein>
    <submittedName>
        <fullName evidence="2">GNAT family N-acetyltransferase</fullName>
    </submittedName>
</protein>
<evidence type="ECO:0000313" key="3">
    <source>
        <dbReference type="Proteomes" id="UP000638560"/>
    </source>
</evidence>
<dbReference type="Gene3D" id="3.40.630.30">
    <property type="match status" value="1"/>
</dbReference>
<reference evidence="2 3" key="1">
    <citation type="submission" date="2020-11" db="EMBL/GenBank/DDBJ databases">
        <title>A novel isolate from a Black sea contaminated sediment with potential to produce alkanes: Plantactinospora alkalitolerans sp. nov.</title>
        <authorList>
            <person name="Carro L."/>
            <person name="Veyisoglu A."/>
            <person name="Guven K."/>
            <person name="Schumann P."/>
            <person name="Klenk H.-P."/>
            <person name="Sahin N."/>
        </authorList>
    </citation>
    <scope>NUCLEOTIDE SEQUENCE [LARGE SCALE GENOMIC DNA]</scope>
    <source>
        <strain evidence="2 3">S1510</strain>
    </source>
</reference>
<dbReference type="PROSITE" id="PS51186">
    <property type="entry name" value="GNAT"/>
    <property type="match status" value="1"/>
</dbReference>
<gene>
    <name evidence="2" type="ORF">I0C86_35200</name>
</gene>
<dbReference type="EMBL" id="JADPUN010000322">
    <property type="protein sequence ID" value="MBF9134147.1"/>
    <property type="molecule type" value="Genomic_DNA"/>
</dbReference>
<name>A0ABS0H6Q5_9ACTN</name>
<dbReference type="PANTHER" id="PTHR43441:SF10">
    <property type="entry name" value="ACETYLTRANSFERASE"/>
    <property type="match status" value="1"/>
</dbReference>
<dbReference type="InterPro" id="IPR016181">
    <property type="entry name" value="Acyl_CoA_acyltransferase"/>
</dbReference>
<feature type="domain" description="N-acetyltransferase" evidence="1">
    <location>
        <begin position="44"/>
        <end position="195"/>
    </location>
</feature>
<sequence>MAPTVVLRAEATPSAPALRLRPWQDDDVESLIEAFRDPVLRRWTRVPLENVDDAHRWLALQRAGWQNRQRISFAVLADDPGGDPDQGLENGPGRLLGNVVLKSLDPAVGSAEVGYWTAAPARGRGVAPRALEALTGWAFDTFGPEGLDRLALLHQVDNTASCRVAEKTGYRFDRIMSARPPFPRDGHLHLRRILPAQRSGAGPIQ</sequence>
<dbReference type="PANTHER" id="PTHR43441">
    <property type="entry name" value="RIBOSOMAL-PROTEIN-SERINE ACETYLTRANSFERASE"/>
    <property type="match status" value="1"/>
</dbReference>
<dbReference type="Proteomes" id="UP000638560">
    <property type="component" value="Unassembled WGS sequence"/>
</dbReference>
<dbReference type="Pfam" id="PF13302">
    <property type="entry name" value="Acetyltransf_3"/>
    <property type="match status" value="1"/>
</dbReference>
<evidence type="ECO:0000259" key="1">
    <source>
        <dbReference type="PROSITE" id="PS51186"/>
    </source>
</evidence>
<accession>A0ABS0H6Q5</accession>
<evidence type="ECO:0000313" key="2">
    <source>
        <dbReference type="EMBL" id="MBF9134147.1"/>
    </source>
</evidence>